<comment type="caution">
    <text evidence="2">The sequence shown here is derived from an EMBL/GenBank/DDBJ whole genome shotgun (WGS) entry which is preliminary data.</text>
</comment>
<feature type="transmembrane region" description="Helical" evidence="1">
    <location>
        <begin position="21"/>
        <end position="46"/>
    </location>
</feature>
<dbReference type="Proteomes" id="UP001150678">
    <property type="component" value="Unassembled WGS sequence"/>
</dbReference>
<feature type="transmembrane region" description="Helical" evidence="1">
    <location>
        <begin position="58"/>
        <end position="77"/>
    </location>
</feature>
<keyword evidence="1" id="KW-0812">Transmembrane</keyword>
<accession>A0A9X4CY23</accession>
<feature type="transmembrane region" description="Helical" evidence="1">
    <location>
        <begin position="176"/>
        <end position="197"/>
    </location>
</feature>
<evidence type="ECO:0008006" key="4">
    <source>
        <dbReference type="Google" id="ProtNLM"/>
    </source>
</evidence>
<reference evidence="2" key="1">
    <citation type="submission" date="2022-07" db="EMBL/GenBank/DDBJ databases">
        <title>Multi-strain Analysis of Pseudomonas putida Reveals Metabolic and Genetic Diversity.</title>
        <authorList>
            <person name="Monk J.M."/>
        </authorList>
    </citation>
    <scope>NUCLEOTIDE SEQUENCE</scope>
    <source>
        <strain evidence="2">17514</strain>
    </source>
</reference>
<dbReference type="RefSeq" id="WP_274078605.1">
    <property type="nucleotide sequence ID" value="NZ_JANIAN010000006.1"/>
</dbReference>
<proteinExistence type="predicted"/>
<evidence type="ECO:0000256" key="1">
    <source>
        <dbReference type="SAM" id="Phobius"/>
    </source>
</evidence>
<evidence type="ECO:0000313" key="2">
    <source>
        <dbReference type="EMBL" id="MDD2105992.1"/>
    </source>
</evidence>
<feature type="transmembrane region" description="Helical" evidence="1">
    <location>
        <begin position="97"/>
        <end position="117"/>
    </location>
</feature>
<feature type="transmembrane region" description="Helical" evidence="1">
    <location>
        <begin position="129"/>
        <end position="150"/>
    </location>
</feature>
<dbReference type="AlphaFoldDB" id="A0A9X4CY23"/>
<dbReference type="EMBL" id="JANIAN010000006">
    <property type="protein sequence ID" value="MDD2105992.1"/>
    <property type="molecule type" value="Genomic_DNA"/>
</dbReference>
<sequence>MTSDQKHHPESLTTSPPKKTQLYVISISKLIIMGSLSMGLYLYYWYYRHWLLIRGQHGFRLTPLLCTIFGALTIYFLMKKIVARCTQANRPVEGSALGVTLMFFAPILMIAGWEFYISEKVFDSLPLSVFTTIPIILMLLYTTFFSVAMVQIQQSVNVYEDDACGFENSKITWANVLWLIICWMPITALLGFLSAYAPLALPSLA</sequence>
<protein>
    <recommendedName>
        <fullName evidence="4">DUF4234 domain-containing protein</fullName>
    </recommendedName>
</protein>
<keyword evidence="1" id="KW-1133">Transmembrane helix</keyword>
<gene>
    <name evidence="2" type="ORF">NP533_07190</name>
</gene>
<organism evidence="2 3">
    <name type="scientific">Pseudomonas asiatica</name>
    <dbReference type="NCBI Taxonomy" id="2219225"/>
    <lineage>
        <taxon>Bacteria</taxon>
        <taxon>Pseudomonadati</taxon>
        <taxon>Pseudomonadota</taxon>
        <taxon>Gammaproteobacteria</taxon>
        <taxon>Pseudomonadales</taxon>
        <taxon>Pseudomonadaceae</taxon>
        <taxon>Pseudomonas</taxon>
    </lineage>
</organism>
<name>A0A9X4CY23_9PSED</name>
<keyword evidence="1" id="KW-0472">Membrane</keyword>
<evidence type="ECO:0000313" key="3">
    <source>
        <dbReference type="Proteomes" id="UP001150678"/>
    </source>
</evidence>